<keyword evidence="2" id="KW-1185">Reference proteome</keyword>
<dbReference type="Proteomes" id="UP001060085">
    <property type="component" value="Linkage Group LG04"/>
</dbReference>
<accession>A0ACC0AXX3</accession>
<name>A0ACC0AXX3_CATRO</name>
<sequence>MTEDNCPRVSSSESTDSSTTKQRKKRKWDQPAESLLSAGIPVPGILPLSNMGFLAGITPPGLPSISTIAFTNHLATNGATLVPLLQVPLQQHGASIVQKVTQSKIQDELIAREIVINDADSVVRYKLTKRQTQEEIQKSTGAIVITRGKYRPPNAPPDGEKPLYLHISAGAQLETTAERIKAVDAAAAMVEDILKQGSSSDGVKVNHSLSTCVYLGFEADPSLNIVSRIRGPNDQYVNHIMNETGATVLLKGRGSGDPESIEHDDGQQPLHLFLSSNNPTSLERAKLLAENLLDTISAEFGTSRVSSSKVYGAVPPPPQLLAGVQSSGAEPQPNNLPAASLIPSTPACVPSLVPPIIAVGASCAASEGLVTHLGWSSSVQSQANTGCISSLTGTSYLGYGGIYPQATPLQQVALALRQSASPVTATVAPSTTAGCSASHASASSTLEKDKRSSQKRKFQELPAAAKRPSNLNQVFSLTLYEAYRLILDLSVGHFYVSQGFCNGGGMERCMLHHCSFSECYAIVLSLTMIYKCAVLILSACDCQF</sequence>
<dbReference type="EMBL" id="CM044704">
    <property type="protein sequence ID" value="KAI5665724.1"/>
    <property type="molecule type" value="Genomic_DNA"/>
</dbReference>
<evidence type="ECO:0000313" key="1">
    <source>
        <dbReference type="EMBL" id="KAI5665724.1"/>
    </source>
</evidence>
<organism evidence="1 2">
    <name type="scientific">Catharanthus roseus</name>
    <name type="common">Madagascar periwinkle</name>
    <name type="synonym">Vinca rosea</name>
    <dbReference type="NCBI Taxonomy" id="4058"/>
    <lineage>
        <taxon>Eukaryota</taxon>
        <taxon>Viridiplantae</taxon>
        <taxon>Streptophyta</taxon>
        <taxon>Embryophyta</taxon>
        <taxon>Tracheophyta</taxon>
        <taxon>Spermatophyta</taxon>
        <taxon>Magnoliopsida</taxon>
        <taxon>eudicotyledons</taxon>
        <taxon>Gunneridae</taxon>
        <taxon>Pentapetalae</taxon>
        <taxon>asterids</taxon>
        <taxon>lamiids</taxon>
        <taxon>Gentianales</taxon>
        <taxon>Apocynaceae</taxon>
        <taxon>Rauvolfioideae</taxon>
        <taxon>Vinceae</taxon>
        <taxon>Catharanthinae</taxon>
        <taxon>Catharanthus</taxon>
    </lineage>
</organism>
<proteinExistence type="predicted"/>
<gene>
    <name evidence="1" type="ORF">M9H77_15577</name>
</gene>
<reference evidence="2" key="1">
    <citation type="journal article" date="2023" name="Nat. Plants">
        <title>Single-cell RNA sequencing provides a high-resolution roadmap for understanding the multicellular compartmentation of specialized metabolism.</title>
        <authorList>
            <person name="Sun S."/>
            <person name="Shen X."/>
            <person name="Li Y."/>
            <person name="Li Y."/>
            <person name="Wang S."/>
            <person name="Li R."/>
            <person name="Zhang H."/>
            <person name="Shen G."/>
            <person name="Guo B."/>
            <person name="Wei J."/>
            <person name="Xu J."/>
            <person name="St-Pierre B."/>
            <person name="Chen S."/>
            <person name="Sun C."/>
        </authorList>
    </citation>
    <scope>NUCLEOTIDE SEQUENCE [LARGE SCALE GENOMIC DNA]</scope>
</reference>
<evidence type="ECO:0000313" key="2">
    <source>
        <dbReference type="Proteomes" id="UP001060085"/>
    </source>
</evidence>
<comment type="caution">
    <text evidence="1">The sequence shown here is derived from an EMBL/GenBank/DDBJ whole genome shotgun (WGS) entry which is preliminary data.</text>
</comment>
<protein>
    <submittedName>
        <fullName evidence="1">Uncharacterized protein</fullName>
    </submittedName>
</protein>